<name>A0A517ZQS7_9PLAN</name>
<evidence type="ECO:0000313" key="7">
    <source>
        <dbReference type="EMBL" id="QDU44844.1"/>
    </source>
</evidence>
<feature type="chain" id="PRO_5022015106" description="exo-alpha-sialidase" evidence="5">
    <location>
        <begin position="25"/>
        <end position="401"/>
    </location>
</feature>
<evidence type="ECO:0000256" key="3">
    <source>
        <dbReference type="ARBA" id="ARBA00012733"/>
    </source>
</evidence>
<keyword evidence="7" id="KW-0326">Glycosidase</keyword>
<dbReference type="KEGG" id="sdyn:Mal52_33300"/>
<dbReference type="AlphaFoldDB" id="A0A517ZQS7"/>
<feature type="region of interest" description="Disordered" evidence="4">
    <location>
        <begin position="252"/>
        <end position="271"/>
    </location>
</feature>
<evidence type="ECO:0000313" key="8">
    <source>
        <dbReference type="Proteomes" id="UP000319383"/>
    </source>
</evidence>
<keyword evidence="7" id="KW-0378">Hydrolase</keyword>
<dbReference type="PANTHER" id="PTHR10628:SF30">
    <property type="entry name" value="EXO-ALPHA-SIALIDASE"/>
    <property type="match status" value="1"/>
</dbReference>
<dbReference type="EC" id="3.2.1.18" evidence="3"/>
<evidence type="ECO:0000256" key="2">
    <source>
        <dbReference type="ARBA" id="ARBA00009348"/>
    </source>
</evidence>
<dbReference type="InterPro" id="IPR036278">
    <property type="entry name" value="Sialidase_sf"/>
</dbReference>
<dbReference type="InterPro" id="IPR026856">
    <property type="entry name" value="Sialidase_fam"/>
</dbReference>
<dbReference type="EMBL" id="CP036276">
    <property type="protein sequence ID" value="QDU44844.1"/>
    <property type="molecule type" value="Genomic_DNA"/>
</dbReference>
<gene>
    <name evidence="7" type="primary">nedA_2</name>
    <name evidence="7" type="ORF">Mal52_33300</name>
</gene>
<dbReference type="InterPro" id="IPR011040">
    <property type="entry name" value="Sialidase"/>
</dbReference>
<dbReference type="Gene3D" id="2.120.10.10">
    <property type="match status" value="1"/>
</dbReference>
<dbReference type="GO" id="GO:0005737">
    <property type="term" value="C:cytoplasm"/>
    <property type="evidence" value="ECO:0007669"/>
    <property type="project" value="TreeGrafter"/>
</dbReference>
<dbReference type="RefSeq" id="WP_197534228.1">
    <property type="nucleotide sequence ID" value="NZ_CP036276.1"/>
</dbReference>
<comment type="catalytic activity">
    <reaction evidence="1">
        <text>Hydrolysis of alpha-(2-&gt;3)-, alpha-(2-&gt;6)-, alpha-(2-&gt;8)- glycosidic linkages of terminal sialic acid residues in oligosaccharides, glycoproteins, glycolipids, colominic acid and synthetic substrates.</text>
        <dbReference type="EC" id="3.2.1.18"/>
    </reaction>
</comment>
<sequence precursor="true">MRRMLSRSAVVIAIVGLSILPATAADFSPVTVFQNGQDGYKIFRIPAIIKAANGDLLAFCEAREGGDASQIDLVSKRSTDGGATWEKLQVVQHNKDFRDLYKDDPRPITVGNPAPVVDLLDEKHPGRIWLPFNVENDLVFVTYSDDHGQTWAPPRNITADVKPEAWGWYATGPVHSIQLQHGKHRGRLVIPADHRLGDDGADRGGNGAQAILSDDHGKTWRLGAIDDTYEDGLNANETTVVELNDGRLYFNTRDQNGKAQGTRGGAYSSDGGETFDPSNETAYKWFAPEAALLDPPVVQCALLRGLSTQLGDETNLILFSGPDENGPSGKGRSDLRIRYSTDETATWHDGPLIHTGPAAYSDMVRLQPGEFGVLFEAGDAGQKRYDRIDFVRFDALPFSQQ</sequence>
<protein>
    <recommendedName>
        <fullName evidence="3">exo-alpha-sialidase</fullName>
        <ecNumber evidence="3">3.2.1.18</ecNumber>
    </recommendedName>
</protein>
<evidence type="ECO:0000256" key="1">
    <source>
        <dbReference type="ARBA" id="ARBA00000427"/>
    </source>
</evidence>
<dbReference type="Proteomes" id="UP000319383">
    <property type="component" value="Chromosome"/>
</dbReference>
<dbReference type="CDD" id="cd15482">
    <property type="entry name" value="Sialidase_non-viral"/>
    <property type="match status" value="1"/>
</dbReference>
<keyword evidence="5" id="KW-0732">Signal</keyword>
<comment type="similarity">
    <text evidence="2">Belongs to the glycosyl hydrolase 33 family.</text>
</comment>
<evidence type="ECO:0000256" key="5">
    <source>
        <dbReference type="SAM" id="SignalP"/>
    </source>
</evidence>
<dbReference type="Pfam" id="PF13088">
    <property type="entry name" value="BNR_2"/>
    <property type="match status" value="1"/>
</dbReference>
<evidence type="ECO:0000259" key="6">
    <source>
        <dbReference type="Pfam" id="PF13088"/>
    </source>
</evidence>
<evidence type="ECO:0000256" key="4">
    <source>
        <dbReference type="SAM" id="MobiDB-lite"/>
    </source>
</evidence>
<dbReference type="GO" id="GO:0004308">
    <property type="term" value="F:exo-alpha-sialidase activity"/>
    <property type="evidence" value="ECO:0007669"/>
    <property type="project" value="UniProtKB-EC"/>
</dbReference>
<dbReference type="GO" id="GO:0016020">
    <property type="term" value="C:membrane"/>
    <property type="evidence" value="ECO:0007669"/>
    <property type="project" value="TreeGrafter"/>
</dbReference>
<feature type="signal peptide" evidence="5">
    <location>
        <begin position="1"/>
        <end position="24"/>
    </location>
</feature>
<organism evidence="7 8">
    <name type="scientific">Symmachiella dynata</name>
    <dbReference type="NCBI Taxonomy" id="2527995"/>
    <lineage>
        <taxon>Bacteria</taxon>
        <taxon>Pseudomonadati</taxon>
        <taxon>Planctomycetota</taxon>
        <taxon>Planctomycetia</taxon>
        <taxon>Planctomycetales</taxon>
        <taxon>Planctomycetaceae</taxon>
        <taxon>Symmachiella</taxon>
    </lineage>
</organism>
<dbReference type="SUPFAM" id="SSF50939">
    <property type="entry name" value="Sialidases"/>
    <property type="match status" value="1"/>
</dbReference>
<feature type="domain" description="Sialidase" evidence="6">
    <location>
        <begin position="54"/>
        <end position="372"/>
    </location>
</feature>
<accession>A0A517ZQS7</accession>
<keyword evidence="8" id="KW-1185">Reference proteome</keyword>
<proteinExistence type="inferred from homology"/>
<dbReference type="GO" id="GO:0006689">
    <property type="term" value="P:ganglioside catabolic process"/>
    <property type="evidence" value="ECO:0007669"/>
    <property type="project" value="TreeGrafter"/>
</dbReference>
<dbReference type="GO" id="GO:0009313">
    <property type="term" value="P:oligosaccharide catabolic process"/>
    <property type="evidence" value="ECO:0007669"/>
    <property type="project" value="TreeGrafter"/>
</dbReference>
<reference evidence="7 8" key="1">
    <citation type="submission" date="2019-02" db="EMBL/GenBank/DDBJ databases">
        <title>Deep-cultivation of Planctomycetes and their phenomic and genomic characterization uncovers novel biology.</title>
        <authorList>
            <person name="Wiegand S."/>
            <person name="Jogler M."/>
            <person name="Boedeker C."/>
            <person name="Pinto D."/>
            <person name="Vollmers J."/>
            <person name="Rivas-Marin E."/>
            <person name="Kohn T."/>
            <person name="Peeters S.H."/>
            <person name="Heuer A."/>
            <person name="Rast P."/>
            <person name="Oberbeckmann S."/>
            <person name="Bunk B."/>
            <person name="Jeske O."/>
            <person name="Meyerdierks A."/>
            <person name="Storesund J.E."/>
            <person name="Kallscheuer N."/>
            <person name="Luecker S."/>
            <person name="Lage O.M."/>
            <person name="Pohl T."/>
            <person name="Merkel B.J."/>
            <person name="Hornburger P."/>
            <person name="Mueller R.-W."/>
            <person name="Bruemmer F."/>
            <person name="Labrenz M."/>
            <person name="Spormann A.M."/>
            <person name="Op den Camp H."/>
            <person name="Overmann J."/>
            <person name="Amann R."/>
            <person name="Jetten M.S.M."/>
            <person name="Mascher T."/>
            <person name="Medema M.H."/>
            <person name="Devos D.P."/>
            <person name="Kaster A.-K."/>
            <person name="Ovreas L."/>
            <person name="Rohde M."/>
            <person name="Galperin M.Y."/>
            <person name="Jogler C."/>
        </authorList>
    </citation>
    <scope>NUCLEOTIDE SEQUENCE [LARGE SCALE GENOMIC DNA]</scope>
    <source>
        <strain evidence="7 8">Mal52</strain>
    </source>
</reference>
<dbReference type="PANTHER" id="PTHR10628">
    <property type="entry name" value="SIALIDASE"/>
    <property type="match status" value="1"/>
</dbReference>